<organism evidence="3 4">
    <name type="scientific">Corallococcus coralloides</name>
    <name type="common">Myxococcus coralloides</name>
    <dbReference type="NCBI Taxonomy" id="184914"/>
    <lineage>
        <taxon>Bacteria</taxon>
        <taxon>Pseudomonadati</taxon>
        <taxon>Myxococcota</taxon>
        <taxon>Myxococcia</taxon>
        <taxon>Myxococcales</taxon>
        <taxon>Cystobacterineae</taxon>
        <taxon>Myxococcaceae</taxon>
        <taxon>Corallococcus</taxon>
    </lineage>
</organism>
<dbReference type="RefSeq" id="WP_128794208.1">
    <property type="nucleotide sequence ID" value="NZ_CP034669.1"/>
</dbReference>
<feature type="coiled-coil region" evidence="1">
    <location>
        <begin position="217"/>
        <end position="251"/>
    </location>
</feature>
<dbReference type="EMBL" id="CP034669">
    <property type="protein sequence ID" value="QAT81757.1"/>
    <property type="molecule type" value="Genomic_DNA"/>
</dbReference>
<dbReference type="Proteomes" id="UP000288758">
    <property type="component" value="Chromosome"/>
</dbReference>
<reference evidence="3 4" key="1">
    <citation type="submission" date="2018-12" db="EMBL/GenBank/DDBJ databases">
        <title>Complete Genome Sequence of the Corallopyronin A producing Myxobacterium Corallococcus coralloides B035.</title>
        <authorList>
            <person name="Bouhired S.M."/>
            <person name="Rupp O."/>
            <person name="Blom J."/>
            <person name="Schaeberle T.F."/>
            <person name="Kehraus S."/>
            <person name="Schiefer A."/>
            <person name="Pfarr K."/>
            <person name="Goesmann A."/>
            <person name="Hoerauf A."/>
            <person name="Koenig G.M."/>
        </authorList>
    </citation>
    <scope>NUCLEOTIDE SEQUENCE [LARGE SCALE GENOMIC DNA]</scope>
    <source>
        <strain evidence="3 4">B035</strain>
    </source>
</reference>
<proteinExistence type="predicted"/>
<protein>
    <submittedName>
        <fullName evidence="3">Uncharacterized protein</fullName>
    </submittedName>
</protein>
<evidence type="ECO:0000313" key="4">
    <source>
        <dbReference type="Proteomes" id="UP000288758"/>
    </source>
</evidence>
<name>A0A410RIJ6_CORCK</name>
<keyword evidence="1" id="KW-0175">Coiled coil</keyword>
<evidence type="ECO:0000256" key="1">
    <source>
        <dbReference type="SAM" id="Coils"/>
    </source>
</evidence>
<feature type="compositionally biased region" description="Basic and acidic residues" evidence="2">
    <location>
        <begin position="333"/>
        <end position="347"/>
    </location>
</feature>
<sequence>MALSTSGDFKSDLGMEPRHLLPIVSRLNDFIRPFCAALDAFHADWSGWGKASYFFTGKQAWVDAKLKALDTAEHLLYRLCDLEQERLAHSKASRLLLMRLLVEIQETHIEMVDYVHVNNLKLFTPDRGTLGTAALNQLDADWDALRNGTGAVKLPTGPQYARGNREVRAIHARLLSRTHGRELMRWILEDTEAEPEWPVTLVLTQAFTPSANFRQKVVVNKQRLQATSDELNRLKAEYEGVTQELSRIEESSRRGSEPWGELRQRLASTSKPYAELTEAREALSKPMFAMEEELGWYDEDGHGEDYLLSEPAPGLAGKRPTGGRGSQLSLRSGLRDSTQRNYSRDQHPIPAPAFIVYGHELIHILQNRYPTRMVLQPQPYTTGHTKHGYSNTTEHETIRALRKLRTDAHLPFYENQLRDEHQLTKRKHHTGTSAFELGETD</sequence>
<feature type="region of interest" description="Disordered" evidence="2">
    <location>
        <begin position="305"/>
        <end position="347"/>
    </location>
</feature>
<accession>A0A410RIJ6</accession>
<gene>
    <name evidence="3" type="ORF">EJ065_0148</name>
</gene>
<evidence type="ECO:0000256" key="2">
    <source>
        <dbReference type="SAM" id="MobiDB-lite"/>
    </source>
</evidence>
<dbReference type="AlphaFoldDB" id="A0A410RIJ6"/>
<evidence type="ECO:0000313" key="3">
    <source>
        <dbReference type="EMBL" id="QAT81757.1"/>
    </source>
</evidence>